<keyword evidence="7" id="KW-1185">Reference proteome</keyword>
<evidence type="ECO:0000313" key="6">
    <source>
        <dbReference type="EMBL" id="ORZ41297.1"/>
    </source>
</evidence>
<dbReference type="InterPro" id="IPR056842">
    <property type="entry name" value="THADA-like_TPR_C"/>
</dbReference>
<name>A0A1Y2I368_9FUNG</name>
<dbReference type="Pfam" id="PF25151">
    <property type="entry name" value="TPR_Trm732_C"/>
    <property type="match status" value="1"/>
</dbReference>
<feature type="domain" description="DUF2428" evidence="3">
    <location>
        <begin position="819"/>
        <end position="1050"/>
    </location>
</feature>
<reference evidence="6 7" key="1">
    <citation type="submission" date="2016-07" db="EMBL/GenBank/DDBJ databases">
        <title>Pervasive Adenine N6-methylation of Active Genes in Fungi.</title>
        <authorList>
            <consortium name="DOE Joint Genome Institute"/>
            <person name="Mondo S.J."/>
            <person name="Dannebaum R.O."/>
            <person name="Kuo R.C."/>
            <person name="Labutti K."/>
            <person name="Haridas S."/>
            <person name="Kuo A."/>
            <person name="Salamov A."/>
            <person name="Ahrendt S.R."/>
            <person name="Lipzen A."/>
            <person name="Sullivan W."/>
            <person name="Andreopoulos W.B."/>
            <person name="Clum A."/>
            <person name="Lindquist E."/>
            <person name="Daum C."/>
            <person name="Ramamoorthy G.K."/>
            <person name="Gryganskyi A."/>
            <person name="Culley D."/>
            <person name="Magnuson J.K."/>
            <person name="James T.Y."/>
            <person name="O'Malley M.A."/>
            <person name="Stajich J.E."/>
            <person name="Spatafora J.W."/>
            <person name="Visel A."/>
            <person name="Grigoriev I.V."/>
        </authorList>
    </citation>
    <scope>NUCLEOTIDE SEQUENCE [LARGE SCALE GENOMIC DNA]</scope>
    <source>
        <strain evidence="6 7">PL171</strain>
    </source>
</reference>
<keyword evidence="2" id="KW-0819">tRNA processing</keyword>
<evidence type="ECO:0000313" key="7">
    <source>
        <dbReference type="Proteomes" id="UP000193411"/>
    </source>
</evidence>
<sequence length="1630" mass="174228">MVLFFPPWHSPAEAVPEPLSRDLNALIPLDSGLRATPKQQDQALKRLATAVASSSVPAAHQWAATYLVPWLTLALVDQRNSASTASRPAILHALHTVSTGQGGALNHAVLASLSSTLRSWLPSLHLADQYAVVQALFRHPVSTQATLESIPNLLQTVQNALANGSASSATFDRVLVLKLAALLVPKLVSSQDLPLALLTSCQSLLVSPTTDADARSLSAVVLVQSLLTHPSHAAPTLLVAPTVTDAALAWSLSLPHGSPRALALRALLASSPSSAHLIDTTTPALLQLITQAGTSVGTQCILAVLDALAITATHLAPNSAQASSILDAMWTFLDDPMDSIQSRARGVVEPLLKKLGHDKAELVKRVVDATVPATKVRYVVMAAVVPVVGPAVAWHACCGTPEGRAEVIESVGRHGMAARVAEFVGAVVLALKKAQPAQDHDLVYSIVEFVVAGLTAPSDLIRKHFASHLLKPILSNLPAVYPLTTARLSALPGDMLAAHVAVERVARTLDLATASSATAATSVPLGAATHPLATLRLDALGLIADVRRPTLALSAADLDWLKHLFTFNLDSTDAEFRDGLLARALKVFERMRHSGYALGRAAKCRPGFPPTPDNVAAQTLIDAYASFLSWLQTLLAAHLDRPACPYAIATTCLGLVDALVIAFGIDAVPMPNGFHKDHCAPPTYPIAVRVDSDTMCRAVLRVVTTAAYEDVQRAAHALVSKFRVPDEMVDQVLRVAKEKVASVRGSEARAGALLWDVVVRAAGQERQSYFIQELIATVVNETKGAQSNLLTAAQASPLPGTLLALQIIFSHVHAPERWIHELASVCQEATQAVLQVLTEDAPEGNLPEDVRADDAEDEVGADEASAASQLILSYSWRVVKHACDLMGVVVERVDAKSYEPLLATVGTHFISLMLSIRHRGAFCAVQPNLVLVTHTLTQSVGSAHLDTWMQSALTAVAHSDYSVTRRSGGLPHVILALLTSQHARYLLPTTMSTLFQLANSSSTADATVKVNAMNTLRRLLDDRHLARDTPAYIEPALLLALEHLHHSDWAVRNGALMLHSNLLTRVFGSRASAGQGDRTSGLTGREFFLRYPKLHAALIRHLRAAVEHVRGEVVGAGMAFPLLVVLARMAPSPAVGGSEDQSVLGAEFEALVGKCLASAVWKVREVAAEALVAMVERERLVQRAVEVVDKLVRGKVEGDGHNGVHGSVLYVRSLVGAAVAVMGQDAVSHGPARDMVMRLVEYVRQSRASPYAQAVAIQVATMVVGEQFARVASEWYSQGIPTGYGYELVKSRLAEAMLLGSDTGALDVLLVQERDPLIHSFVLETLANAESGALVRMLPLSPQVTDVLFDPSAPRTGLRTKILVDAGHSLPTAHLLSLVADPASVALNLRVPLIHSLAKAAIGSATVAATYIDVFTQWSQPEEPLFVREGCTASLTQGLAHVRAVAGSAALARLVWVATTLLVQDDDDDVREGATRALANVVFGTTGGSAVHNSAMLPCAMRWLVEMVTGDAAVRHVVEPLWRETLHKYLVPALTGGKLRQDGLFNKEDPNLFKDQLREAIAVAWGMRQIEAEVESFSYLLDSVKNIETGRRDSQDVNVSLTTLRFLFDASEPGITKEQVLAVAEQFFLA</sequence>
<dbReference type="InterPro" id="IPR011989">
    <property type="entry name" value="ARM-like"/>
</dbReference>
<evidence type="ECO:0000256" key="1">
    <source>
        <dbReference type="ARBA" id="ARBA00010409"/>
    </source>
</evidence>
<gene>
    <name evidence="6" type="ORF">BCR44DRAFT_51184</name>
</gene>
<accession>A0A1Y2I368</accession>
<proteinExistence type="inferred from homology"/>
<dbReference type="InterPro" id="IPR056843">
    <property type="entry name" value="THADA-like_TPR"/>
</dbReference>
<dbReference type="PANTHER" id="PTHR14387">
    <property type="entry name" value="THADA/DEATH RECEPTOR INTERACTING PROTEIN"/>
    <property type="match status" value="1"/>
</dbReference>
<keyword evidence="6" id="KW-0675">Receptor</keyword>
<dbReference type="Pfam" id="PF25150">
    <property type="entry name" value="TPR_Trm732"/>
    <property type="match status" value="1"/>
</dbReference>
<organism evidence="6 7">
    <name type="scientific">Catenaria anguillulae PL171</name>
    <dbReference type="NCBI Taxonomy" id="765915"/>
    <lineage>
        <taxon>Eukaryota</taxon>
        <taxon>Fungi</taxon>
        <taxon>Fungi incertae sedis</taxon>
        <taxon>Blastocladiomycota</taxon>
        <taxon>Blastocladiomycetes</taxon>
        <taxon>Blastocladiales</taxon>
        <taxon>Catenariaceae</taxon>
        <taxon>Catenaria</taxon>
    </lineage>
</organism>
<dbReference type="Proteomes" id="UP000193411">
    <property type="component" value="Unassembled WGS sequence"/>
</dbReference>
<comment type="caution">
    <text evidence="6">The sequence shown here is derived from an EMBL/GenBank/DDBJ whole genome shotgun (WGS) entry which is preliminary data.</text>
</comment>
<dbReference type="InterPro" id="IPR019442">
    <property type="entry name" value="THADA/TRM732_DUF2428"/>
</dbReference>
<evidence type="ECO:0000259" key="5">
    <source>
        <dbReference type="Pfam" id="PF25151"/>
    </source>
</evidence>
<comment type="similarity">
    <text evidence="1">Belongs to the THADA family.</text>
</comment>
<dbReference type="SUPFAM" id="SSF48371">
    <property type="entry name" value="ARM repeat"/>
    <property type="match status" value="2"/>
</dbReference>
<evidence type="ECO:0000256" key="2">
    <source>
        <dbReference type="ARBA" id="ARBA00022694"/>
    </source>
</evidence>
<feature type="domain" description="tRNA (32-2'-O)-methyltransferase regulator THADA-like C-terminal TPR repeats region" evidence="5">
    <location>
        <begin position="1052"/>
        <end position="1214"/>
    </location>
</feature>
<protein>
    <submittedName>
        <fullName evidence="6">Putative death-receptor fusion protein-domain-containing protein</fullName>
    </submittedName>
</protein>
<feature type="domain" description="tRNA (32-2'-O)-methyltransferase regulator THADA-like TPR repeats region" evidence="4">
    <location>
        <begin position="454"/>
        <end position="712"/>
    </location>
</feature>
<evidence type="ECO:0000259" key="4">
    <source>
        <dbReference type="Pfam" id="PF25150"/>
    </source>
</evidence>
<dbReference type="EMBL" id="MCFL01000001">
    <property type="protein sequence ID" value="ORZ41297.1"/>
    <property type="molecule type" value="Genomic_DNA"/>
</dbReference>
<dbReference type="GO" id="GO:0005829">
    <property type="term" value="C:cytosol"/>
    <property type="evidence" value="ECO:0007669"/>
    <property type="project" value="TreeGrafter"/>
</dbReference>
<dbReference type="Gene3D" id="1.25.10.10">
    <property type="entry name" value="Leucine-rich Repeat Variant"/>
    <property type="match status" value="1"/>
</dbReference>
<dbReference type="GO" id="GO:0030488">
    <property type="term" value="P:tRNA methylation"/>
    <property type="evidence" value="ECO:0007669"/>
    <property type="project" value="TreeGrafter"/>
</dbReference>
<dbReference type="PANTHER" id="PTHR14387:SF0">
    <property type="entry name" value="DUF2428 DOMAIN-CONTAINING PROTEIN"/>
    <property type="match status" value="1"/>
</dbReference>
<dbReference type="STRING" id="765915.A0A1Y2I368"/>
<dbReference type="InterPro" id="IPR051954">
    <property type="entry name" value="tRNA_methyltransferase_THADA"/>
</dbReference>
<dbReference type="OrthoDB" id="73997at2759"/>
<evidence type="ECO:0000259" key="3">
    <source>
        <dbReference type="Pfam" id="PF10350"/>
    </source>
</evidence>
<dbReference type="Pfam" id="PF10350">
    <property type="entry name" value="DUF2428"/>
    <property type="match status" value="1"/>
</dbReference>
<dbReference type="InterPro" id="IPR016024">
    <property type="entry name" value="ARM-type_fold"/>
</dbReference>